<dbReference type="GO" id="GO:0008289">
    <property type="term" value="F:lipid binding"/>
    <property type="evidence" value="ECO:0007669"/>
    <property type="project" value="UniProtKB-KW"/>
</dbReference>
<dbReference type="SUPFAM" id="SSF50814">
    <property type="entry name" value="Lipocalins"/>
    <property type="match status" value="1"/>
</dbReference>
<organism evidence="1 2">
    <name type="scientific">Lingula anatina</name>
    <name type="common">Brachiopod</name>
    <name type="synonym">Lingula unguis</name>
    <dbReference type="NCBI Taxonomy" id="7574"/>
    <lineage>
        <taxon>Eukaryota</taxon>
        <taxon>Metazoa</taxon>
        <taxon>Spiralia</taxon>
        <taxon>Lophotrochozoa</taxon>
        <taxon>Brachiopoda</taxon>
        <taxon>Linguliformea</taxon>
        <taxon>Lingulata</taxon>
        <taxon>Lingulida</taxon>
        <taxon>Linguloidea</taxon>
        <taxon>Lingulidae</taxon>
        <taxon>Lingula</taxon>
    </lineage>
</organism>
<dbReference type="Gene3D" id="2.40.128.20">
    <property type="match status" value="1"/>
</dbReference>
<dbReference type="GeneID" id="106173769"/>
<protein>
    <submittedName>
        <fullName evidence="2">Uncharacterized protein LOC106173769</fullName>
    </submittedName>
</protein>
<gene>
    <name evidence="2" type="primary">LOC106173769</name>
</gene>
<evidence type="ECO:0000313" key="1">
    <source>
        <dbReference type="Proteomes" id="UP000085678"/>
    </source>
</evidence>
<evidence type="ECO:0000313" key="2">
    <source>
        <dbReference type="RefSeq" id="XP_013410459.1"/>
    </source>
</evidence>
<sequence>MSFPKKCNLPPIADLDLSKLNGNWWELVVTLLSTHDESRYLQNGRLNVTYLDEKNGGPGFRMHRFRSWSNENTCDEFDFNYFQTEQPGVLVAKKDDGTIMYYKTIVETNGHSVLCRQYYPELGESTYHLWSQHLCFSPSDVATLLNRISSDPCMREQKYVAMEHTGVCGMPPNASWSEILE</sequence>
<accession>A0A1S3JKM5</accession>
<dbReference type="Proteomes" id="UP000085678">
    <property type="component" value="Unplaced"/>
</dbReference>
<dbReference type="InParanoid" id="A0A1S3JKM5"/>
<dbReference type="InterPro" id="IPR012674">
    <property type="entry name" value="Calycin"/>
</dbReference>
<proteinExistence type="predicted"/>
<keyword evidence="1" id="KW-1185">Reference proteome</keyword>
<name>A0A1S3JKM5_LINAN</name>
<reference evidence="2" key="1">
    <citation type="submission" date="2025-08" db="UniProtKB">
        <authorList>
            <consortium name="RefSeq"/>
        </authorList>
    </citation>
    <scope>IDENTIFICATION</scope>
    <source>
        <tissue evidence="2">Gonads</tissue>
    </source>
</reference>
<dbReference type="RefSeq" id="XP_013410459.1">
    <property type="nucleotide sequence ID" value="XM_013555005.1"/>
</dbReference>
<dbReference type="AlphaFoldDB" id="A0A1S3JKM5"/>
<dbReference type="KEGG" id="lak:106173769"/>